<evidence type="ECO:0000256" key="5">
    <source>
        <dbReference type="SAM" id="Phobius"/>
    </source>
</evidence>
<dbReference type="InterPro" id="IPR050638">
    <property type="entry name" value="AA-Vitamin_Transporters"/>
</dbReference>
<comment type="subcellular location">
    <subcellularLocation>
        <location evidence="1">Membrane</location>
        <topology evidence="1">Multi-pass membrane protein</topology>
    </subcellularLocation>
</comment>
<dbReference type="InterPro" id="IPR037185">
    <property type="entry name" value="EmrE-like"/>
</dbReference>
<gene>
    <name evidence="7" type="ORF">MNBD_CHLOROFLEXI01-3369</name>
</gene>
<evidence type="ECO:0000256" key="4">
    <source>
        <dbReference type="ARBA" id="ARBA00023136"/>
    </source>
</evidence>
<reference evidence="7" key="1">
    <citation type="submission" date="2018-06" db="EMBL/GenBank/DDBJ databases">
        <authorList>
            <person name="Zhirakovskaya E."/>
        </authorList>
    </citation>
    <scope>NUCLEOTIDE SEQUENCE</scope>
</reference>
<evidence type="ECO:0000259" key="6">
    <source>
        <dbReference type="Pfam" id="PF00892"/>
    </source>
</evidence>
<keyword evidence="2 5" id="KW-0812">Transmembrane</keyword>
<dbReference type="PANTHER" id="PTHR32322:SF2">
    <property type="entry name" value="EAMA DOMAIN-CONTAINING PROTEIN"/>
    <property type="match status" value="1"/>
</dbReference>
<evidence type="ECO:0000256" key="3">
    <source>
        <dbReference type="ARBA" id="ARBA00022989"/>
    </source>
</evidence>
<accession>A0A3B0VJJ6</accession>
<feature type="transmembrane region" description="Helical" evidence="5">
    <location>
        <begin position="70"/>
        <end position="92"/>
    </location>
</feature>
<protein>
    <recommendedName>
        <fullName evidence="6">EamA domain-containing protein</fullName>
    </recommendedName>
</protein>
<evidence type="ECO:0000256" key="1">
    <source>
        <dbReference type="ARBA" id="ARBA00004141"/>
    </source>
</evidence>
<evidence type="ECO:0000313" key="7">
    <source>
        <dbReference type="EMBL" id="VAW32276.1"/>
    </source>
</evidence>
<feature type="transmembrane region" description="Helical" evidence="5">
    <location>
        <begin position="44"/>
        <end position="63"/>
    </location>
</feature>
<name>A0A3B0VJJ6_9ZZZZ</name>
<feature type="domain" description="EamA" evidence="6">
    <location>
        <begin position="1"/>
        <end position="117"/>
    </location>
</feature>
<evidence type="ECO:0000256" key="2">
    <source>
        <dbReference type="ARBA" id="ARBA00022692"/>
    </source>
</evidence>
<feature type="transmembrane region" description="Helical" evidence="5">
    <location>
        <begin position="12"/>
        <end position="32"/>
    </location>
</feature>
<organism evidence="7">
    <name type="scientific">hydrothermal vent metagenome</name>
    <dbReference type="NCBI Taxonomy" id="652676"/>
    <lineage>
        <taxon>unclassified sequences</taxon>
        <taxon>metagenomes</taxon>
        <taxon>ecological metagenomes</taxon>
    </lineage>
</organism>
<dbReference type="PANTHER" id="PTHR32322">
    <property type="entry name" value="INNER MEMBRANE TRANSPORTER"/>
    <property type="match status" value="1"/>
</dbReference>
<dbReference type="Pfam" id="PF00892">
    <property type="entry name" value="EamA"/>
    <property type="match status" value="1"/>
</dbReference>
<dbReference type="GO" id="GO:0016020">
    <property type="term" value="C:membrane"/>
    <property type="evidence" value="ECO:0007669"/>
    <property type="project" value="UniProtKB-SubCell"/>
</dbReference>
<dbReference type="EMBL" id="UOEU01000341">
    <property type="protein sequence ID" value="VAW32276.1"/>
    <property type="molecule type" value="Genomic_DNA"/>
</dbReference>
<keyword evidence="4 5" id="KW-0472">Membrane</keyword>
<sequence length="128" mass="13757">MRKQMQQLSAFDVTAVRLTVATLIVLPLALLLRGFDLSQVTMAGWLSLVYAAIVGAFSAQMLAFHITKKFGAIAFSLVSYVIPVVAAIAGVLWLDETITLWMVAGMVLIGGGILLINGRRSLKLLPPT</sequence>
<dbReference type="InterPro" id="IPR000620">
    <property type="entry name" value="EamA_dom"/>
</dbReference>
<dbReference type="SUPFAM" id="SSF103481">
    <property type="entry name" value="Multidrug resistance efflux transporter EmrE"/>
    <property type="match status" value="1"/>
</dbReference>
<proteinExistence type="predicted"/>
<dbReference type="AlphaFoldDB" id="A0A3B0VJJ6"/>
<feature type="transmembrane region" description="Helical" evidence="5">
    <location>
        <begin position="98"/>
        <end position="116"/>
    </location>
</feature>
<keyword evidence="3 5" id="KW-1133">Transmembrane helix</keyword>